<keyword evidence="2" id="KW-1185">Reference proteome</keyword>
<reference evidence="1 2" key="1">
    <citation type="journal article" date="2007" name="Proc. Natl. Acad. Sci. U.S.A.">
        <title>Dandruff-associated Malassezia genomes reveal convergent and divergent virulence traits shared with plant and human fungal pathogens.</title>
        <authorList>
            <person name="Xu J."/>
            <person name="Saunders C.W."/>
            <person name="Hu P."/>
            <person name="Grant R.A."/>
            <person name="Boekhout T."/>
            <person name="Kuramae E.E."/>
            <person name="Kronstad J.W."/>
            <person name="Deangelis Y.M."/>
            <person name="Reeder N.L."/>
            <person name="Johnstone K.R."/>
            <person name="Leland M."/>
            <person name="Fieno A.M."/>
            <person name="Begley W.M."/>
            <person name="Sun Y."/>
            <person name="Lacey M.P."/>
            <person name="Chaudhary T."/>
            <person name="Keough T."/>
            <person name="Chu L."/>
            <person name="Sears R."/>
            <person name="Yuan B."/>
            <person name="Dawson T.L.Jr."/>
        </authorList>
    </citation>
    <scope>NUCLEOTIDE SEQUENCE [LARGE SCALE GENOMIC DNA]</scope>
    <source>
        <strain evidence="2">ATCC MYA-4612 / CBS 7966</strain>
    </source>
</reference>
<dbReference type="InParanoid" id="A8QE57"/>
<dbReference type="OrthoDB" id="3338260at2759"/>
<dbReference type="Proteomes" id="UP000008837">
    <property type="component" value="Unassembled WGS sequence"/>
</dbReference>
<dbReference type="OMA" id="EIGWGSK"/>
<evidence type="ECO:0000313" key="1">
    <source>
        <dbReference type="EMBL" id="EDP41392.1"/>
    </source>
</evidence>
<evidence type="ECO:0000313" key="2">
    <source>
        <dbReference type="Proteomes" id="UP000008837"/>
    </source>
</evidence>
<dbReference type="RefSeq" id="XP_001728606.1">
    <property type="nucleotide sequence ID" value="XM_001728554.1"/>
</dbReference>
<dbReference type="EMBL" id="AAYY01000026">
    <property type="protein sequence ID" value="EDP41392.1"/>
    <property type="molecule type" value="Genomic_DNA"/>
</dbReference>
<organism evidence="1 2">
    <name type="scientific">Malassezia globosa (strain ATCC MYA-4612 / CBS 7966)</name>
    <name type="common">Dandruff-associated fungus</name>
    <dbReference type="NCBI Taxonomy" id="425265"/>
    <lineage>
        <taxon>Eukaryota</taxon>
        <taxon>Fungi</taxon>
        <taxon>Dikarya</taxon>
        <taxon>Basidiomycota</taxon>
        <taxon>Ustilaginomycotina</taxon>
        <taxon>Malasseziomycetes</taxon>
        <taxon>Malasseziales</taxon>
        <taxon>Malasseziaceae</taxon>
        <taxon>Malassezia</taxon>
    </lineage>
</organism>
<dbReference type="GeneID" id="5852914"/>
<accession>A8QE57</accession>
<sequence>MKKDQKRNHCSVDDDGKLFMYRNHAPSMMPHGGDSLGGFLTWESKEE</sequence>
<dbReference type="AlphaFoldDB" id="A8QE57"/>
<name>A8QE57_MALGO</name>
<protein>
    <submittedName>
        <fullName evidence="1">Uncharacterized protein</fullName>
    </submittedName>
</protein>
<comment type="caution">
    <text evidence="1">The sequence shown here is derived from an EMBL/GenBank/DDBJ whole genome shotgun (WGS) entry which is preliminary data.</text>
</comment>
<dbReference type="KEGG" id="mgl:MGL_4256"/>
<gene>
    <name evidence="1" type="ORF">MGL_4256</name>
</gene>
<proteinExistence type="predicted"/>
<dbReference type="VEuPathDB" id="FungiDB:MGL_4256"/>